<keyword evidence="6" id="KW-1185">Reference proteome</keyword>
<accession>A0A395GBH8</accession>
<dbReference type="GO" id="GO:0008887">
    <property type="term" value="F:glycerate kinase activity"/>
    <property type="evidence" value="ECO:0007669"/>
    <property type="project" value="UniProtKB-UniRule"/>
</dbReference>
<dbReference type="SUPFAM" id="SSF110738">
    <property type="entry name" value="Glycerate kinase I"/>
    <property type="match status" value="1"/>
</dbReference>
<protein>
    <submittedName>
        <fullName evidence="5">Glycerate kinase</fullName>
    </submittedName>
</protein>
<dbReference type="EMBL" id="MJBI02000002">
    <property type="protein sequence ID" value="RAI81350.1"/>
    <property type="molecule type" value="Genomic_DNA"/>
</dbReference>
<dbReference type="PANTHER" id="PTHR21599">
    <property type="entry name" value="GLYCERATE KINASE"/>
    <property type="match status" value="1"/>
</dbReference>
<evidence type="ECO:0000256" key="4">
    <source>
        <dbReference type="PIRNR" id="PIRNR006078"/>
    </source>
</evidence>
<gene>
    <name evidence="5" type="ORF">BFS35_007210</name>
</gene>
<dbReference type="InterPro" id="IPR018197">
    <property type="entry name" value="Glycerate_kinase_RE-like"/>
</dbReference>
<comment type="similarity">
    <text evidence="1 4">Belongs to the glycerate kinase type-1 family.</text>
</comment>
<evidence type="ECO:0000313" key="6">
    <source>
        <dbReference type="Proteomes" id="UP000229523"/>
    </source>
</evidence>
<dbReference type="RefSeq" id="WP_099578947.1">
    <property type="nucleotide sequence ID" value="NZ_MJBI02000002.1"/>
</dbReference>
<dbReference type="Pfam" id="PF02595">
    <property type="entry name" value="Gly_kinase"/>
    <property type="match status" value="1"/>
</dbReference>
<dbReference type="GO" id="GO:0031388">
    <property type="term" value="P:organic acid phosphorylation"/>
    <property type="evidence" value="ECO:0007669"/>
    <property type="project" value="UniProtKB-UniRule"/>
</dbReference>
<dbReference type="Proteomes" id="UP000229523">
    <property type="component" value="Unassembled WGS sequence"/>
</dbReference>
<organism evidence="5 6">
    <name type="scientific">Macrococcoides goetzii</name>
    <dbReference type="NCBI Taxonomy" id="1891097"/>
    <lineage>
        <taxon>Bacteria</taxon>
        <taxon>Bacillati</taxon>
        <taxon>Bacillota</taxon>
        <taxon>Bacilli</taxon>
        <taxon>Bacillales</taxon>
        <taxon>Staphylococcaceae</taxon>
        <taxon>Macrococcoides</taxon>
    </lineage>
</organism>
<reference evidence="5 6" key="1">
    <citation type="journal article" date="2018" name="Front. Microbiol.">
        <title>Description and Comparative Genomics of Macrococcus caseolyticus subsp. hominis subsp. nov., Macrococcus goetzii sp. nov., Macrococcus epidermidis sp. nov., and Macrococcus bohemicus sp. nov., Novel Macrococci From Human Clinical Material With Virulence Potential and Suspected Uptake of Foreign DNA by Natural Transformation.</title>
        <authorList>
            <person name="Maslanova I."/>
            <person name="Wertheimer Z."/>
            <person name="Sedlacek I."/>
            <person name="Svec P."/>
            <person name="Indrakova A."/>
            <person name="Kovarovic V."/>
            <person name="Schumann P."/>
            <person name="Sproer C."/>
            <person name="Kralova S."/>
            <person name="Sedo O."/>
            <person name="Kristofova L."/>
            <person name="Vrbovska V."/>
            <person name="Fuzik T."/>
            <person name="Petras P."/>
            <person name="Zdrahal Z."/>
            <person name="Ruzickova V."/>
            <person name="Doskar J."/>
            <person name="Pantucek R."/>
        </authorList>
    </citation>
    <scope>NUCLEOTIDE SEQUENCE [LARGE SCALE GENOMIC DNA]</scope>
    <source>
        <strain evidence="5 6">CCM 4927</strain>
    </source>
</reference>
<dbReference type="NCBIfam" id="TIGR00045">
    <property type="entry name" value="glycerate kinase"/>
    <property type="match status" value="1"/>
</dbReference>
<dbReference type="InterPro" id="IPR018193">
    <property type="entry name" value="Glyc_kinase_flavodox-like_fold"/>
</dbReference>
<sequence length="391" mass="42106">MKIVVIPSGFKESLSAEEVGYAIEQGIKKVDPKHDITVIPMVDGGEGFAKTITKLKSGEIIHHRVTGPIGKKIDSFYGMFYEQGVKTAVIEMAAIAGLKNVPKHLRNPLKTTTYGVGEMMLKALDDGAERILIGCGDSGTNDGGIGMAQALGVRCYDEKGKEIYIEGGGDIHRIKSIDFSDLNEQIKHIPIDAAVNWKNVLCGERGVARVFGPQKGATPEQVELLAHNLEYLAELFHEVSTEDLKYGQGTGASGGLGAGLIAVCGAKLHPRFEIIMKYIQISDAIQNTDLVFTAEGCLDYQTPHGKIPSEVARIAKEYHKPVIALAGTIGKNAKINYDTGIDAFSSIIPEPATLEDSISDASKWLKNCAENAMRKVMIGILIAKAMKSHAS</sequence>
<evidence type="ECO:0000256" key="3">
    <source>
        <dbReference type="ARBA" id="ARBA00022777"/>
    </source>
</evidence>
<dbReference type="Gene3D" id="3.40.50.10350">
    <property type="entry name" value="Glycerate kinase, domain 1"/>
    <property type="match status" value="1"/>
</dbReference>
<evidence type="ECO:0000313" key="5">
    <source>
        <dbReference type="EMBL" id="RAI81350.1"/>
    </source>
</evidence>
<keyword evidence="3 4" id="KW-0418">Kinase</keyword>
<dbReference type="PANTHER" id="PTHR21599:SF0">
    <property type="entry name" value="GLYCERATE KINASE"/>
    <property type="match status" value="1"/>
</dbReference>
<dbReference type="AlphaFoldDB" id="A0A395GBH8"/>
<comment type="caution">
    <text evidence="5">The sequence shown here is derived from an EMBL/GenBank/DDBJ whole genome shotgun (WGS) entry which is preliminary data.</text>
</comment>
<dbReference type="Gene3D" id="3.90.1510.10">
    <property type="entry name" value="Glycerate kinase, domain 2"/>
    <property type="match status" value="1"/>
</dbReference>
<evidence type="ECO:0000256" key="1">
    <source>
        <dbReference type="ARBA" id="ARBA00006284"/>
    </source>
</evidence>
<dbReference type="InterPro" id="IPR004381">
    <property type="entry name" value="Glycerate_kinase"/>
</dbReference>
<dbReference type="PIRSF" id="PIRSF006078">
    <property type="entry name" value="GlxK"/>
    <property type="match status" value="1"/>
</dbReference>
<proteinExistence type="inferred from homology"/>
<evidence type="ECO:0000256" key="2">
    <source>
        <dbReference type="ARBA" id="ARBA00022679"/>
    </source>
</evidence>
<name>A0A395GBH8_9STAP</name>
<keyword evidence="2 4" id="KW-0808">Transferase</keyword>
<dbReference type="InterPro" id="IPR036129">
    <property type="entry name" value="Glycerate_kinase_sf"/>
</dbReference>